<feature type="transmembrane region" description="Helical" evidence="1">
    <location>
        <begin position="12"/>
        <end position="32"/>
    </location>
</feature>
<protein>
    <submittedName>
        <fullName evidence="2">Uncharacterized protein</fullName>
    </submittedName>
</protein>
<evidence type="ECO:0000313" key="3">
    <source>
        <dbReference type="Proteomes" id="UP000003598"/>
    </source>
</evidence>
<dbReference type="AlphaFoldDB" id="G5SV21"/>
<proteinExistence type="predicted"/>
<dbReference type="HOGENOM" id="CLU_1936003_0_0_10"/>
<feature type="transmembrane region" description="Helical" evidence="1">
    <location>
        <begin position="87"/>
        <end position="109"/>
    </location>
</feature>
<keyword evidence="3" id="KW-1185">Reference proteome</keyword>
<keyword evidence="1" id="KW-1133">Transmembrane helix</keyword>
<comment type="caution">
    <text evidence="2">The sequence shown here is derived from an EMBL/GenBank/DDBJ whole genome shotgun (WGS) entry which is preliminary data.</text>
</comment>
<evidence type="ECO:0000313" key="2">
    <source>
        <dbReference type="EMBL" id="EHG98913.1"/>
    </source>
</evidence>
<organism evidence="2 3">
    <name type="scientific">Paraprevotella clara YIT 11840</name>
    <dbReference type="NCBI Taxonomy" id="762968"/>
    <lineage>
        <taxon>Bacteria</taxon>
        <taxon>Pseudomonadati</taxon>
        <taxon>Bacteroidota</taxon>
        <taxon>Bacteroidia</taxon>
        <taxon>Bacteroidales</taxon>
        <taxon>Prevotellaceae</taxon>
        <taxon>Paraprevotella</taxon>
    </lineage>
</organism>
<evidence type="ECO:0000256" key="1">
    <source>
        <dbReference type="SAM" id="Phobius"/>
    </source>
</evidence>
<accession>G5SV21</accession>
<keyword evidence="1" id="KW-0812">Transmembrane</keyword>
<dbReference type="EMBL" id="AFFY01000048">
    <property type="protein sequence ID" value="EHG98913.1"/>
    <property type="molecule type" value="Genomic_DNA"/>
</dbReference>
<dbReference type="Proteomes" id="UP000003598">
    <property type="component" value="Unassembled WGS sequence"/>
</dbReference>
<reference evidence="2 3" key="1">
    <citation type="submission" date="2011-03" db="EMBL/GenBank/DDBJ databases">
        <authorList>
            <person name="Weinstock G."/>
            <person name="Sodergren E."/>
            <person name="Clifton S."/>
            <person name="Fulton L."/>
            <person name="Fulton B."/>
            <person name="Courtney L."/>
            <person name="Fronick C."/>
            <person name="Harrison M."/>
            <person name="Strong C."/>
            <person name="Farmer C."/>
            <person name="Delahaunty K."/>
            <person name="Markovic C."/>
            <person name="Hall O."/>
            <person name="Minx P."/>
            <person name="Tomlinson C."/>
            <person name="Mitreva M."/>
            <person name="Hou S."/>
            <person name="Chen J."/>
            <person name="Wollam A."/>
            <person name="Pepin K.H."/>
            <person name="Johnson M."/>
            <person name="Bhonagiri V."/>
            <person name="Zhang X."/>
            <person name="Suruliraj S."/>
            <person name="Warren W."/>
            <person name="Chinwalla A."/>
            <person name="Mardis E.R."/>
            <person name="Wilson R.K."/>
        </authorList>
    </citation>
    <scope>NUCLEOTIDE SEQUENCE [LARGE SCALE GENOMIC DNA]</scope>
    <source>
        <strain evidence="2 3">YIT 11840</strain>
    </source>
</reference>
<keyword evidence="1" id="KW-0472">Membrane</keyword>
<name>G5SV21_9BACT</name>
<gene>
    <name evidence="2" type="ORF">HMPREF9441_03236</name>
</gene>
<sequence length="130" mass="14503">MSVLHESNVPYRLFVVPILIPLSSHFLCRLSCLGTSSFFTAFALPYLSFLCIRLLTHTLYFPCVPFIPVPLPLCRPFCPSYSPSLGFPFPLMRVFSLVAPTFPVLFPLFPVAFPSSSSFVPAFSFPFSPS</sequence>
<feature type="transmembrane region" description="Helical" evidence="1">
    <location>
        <begin position="44"/>
        <end position="67"/>
    </location>
</feature>